<evidence type="ECO:0000313" key="4">
    <source>
        <dbReference type="EMBL" id="HHI00429.1"/>
    </source>
</evidence>
<dbReference type="InterPro" id="IPR036351">
    <property type="entry name" value="Ribosomal_eL32_sf"/>
</dbReference>
<dbReference type="GO" id="GO:0006412">
    <property type="term" value="P:translation"/>
    <property type="evidence" value="ECO:0007669"/>
    <property type="project" value="InterPro"/>
</dbReference>
<name>A0A7C5P1S6_THELI</name>
<protein>
    <submittedName>
        <fullName evidence="4">Uncharacterized protein</fullName>
    </submittedName>
</protein>
<dbReference type="Proteomes" id="UP000886217">
    <property type="component" value="Unassembled WGS sequence"/>
</dbReference>
<dbReference type="GO" id="GO:0003735">
    <property type="term" value="F:structural constituent of ribosome"/>
    <property type="evidence" value="ECO:0007669"/>
    <property type="project" value="InterPro"/>
</dbReference>
<evidence type="ECO:0000256" key="2">
    <source>
        <dbReference type="ARBA" id="ARBA00022980"/>
    </source>
</evidence>
<evidence type="ECO:0000256" key="1">
    <source>
        <dbReference type="ARBA" id="ARBA00008431"/>
    </source>
</evidence>
<dbReference type="SUPFAM" id="SSF52042">
    <property type="entry name" value="Ribosomal protein L32e"/>
    <property type="match status" value="1"/>
</dbReference>
<evidence type="ECO:0000256" key="3">
    <source>
        <dbReference type="ARBA" id="ARBA00023274"/>
    </source>
</evidence>
<dbReference type="EMBL" id="DRTU01000128">
    <property type="protein sequence ID" value="HHI00429.1"/>
    <property type="molecule type" value="Genomic_DNA"/>
</dbReference>
<accession>A0A7C5P1S6</accession>
<gene>
    <name evidence="4" type="ORF">ENL40_02960</name>
</gene>
<dbReference type="InterPro" id="IPR001515">
    <property type="entry name" value="Ribosomal_eL32"/>
</dbReference>
<organism evidence="4">
    <name type="scientific">Thermococcus litoralis</name>
    <dbReference type="NCBI Taxonomy" id="2265"/>
    <lineage>
        <taxon>Archaea</taxon>
        <taxon>Methanobacteriati</taxon>
        <taxon>Methanobacteriota</taxon>
        <taxon>Thermococci</taxon>
        <taxon>Thermococcales</taxon>
        <taxon>Thermococcaceae</taxon>
        <taxon>Thermococcus</taxon>
    </lineage>
</organism>
<dbReference type="PANTHER" id="PTHR23413:SF1">
    <property type="entry name" value="RIBOSOMAL PROTEIN L32"/>
    <property type="match status" value="1"/>
</dbReference>
<comment type="caution">
    <text evidence="4">The sequence shown here is derived from an EMBL/GenBank/DDBJ whole genome shotgun (WGS) entry which is preliminary data.</text>
</comment>
<proteinExistence type="inferred from homology"/>
<dbReference type="AlphaFoldDB" id="A0A7C5P1S6"/>
<dbReference type="SMART" id="SM01393">
    <property type="entry name" value="Ribosomal_L32e"/>
    <property type="match status" value="1"/>
</dbReference>
<comment type="similarity">
    <text evidence="1">Belongs to the eukaryotic ribosomal protein eL32 family.</text>
</comment>
<sequence>IHNKLRRERKGKGRLVKVGYRIKREWRGLHPSGFREVLIHNLDELHKAKEMAEAKQKEGDFGIAVRIASGVGAKKREMLVAEAERLGLKVLNP</sequence>
<keyword evidence="3" id="KW-0687">Ribonucleoprotein</keyword>
<feature type="non-terminal residue" evidence="4">
    <location>
        <position position="1"/>
    </location>
</feature>
<dbReference type="PANTHER" id="PTHR23413">
    <property type="entry name" value="60S RIBOSOMAL PROTEIN L32 AND DNA-DIRECTED RNA POLYMERASE II, SUBUNIT N"/>
    <property type="match status" value="1"/>
</dbReference>
<dbReference type="Pfam" id="PF01655">
    <property type="entry name" value="Ribosomal_L32e"/>
    <property type="match status" value="1"/>
</dbReference>
<keyword evidence="2" id="KW-0689">Ribosomal protein</keyword>
<dbReference type="GO" id="GO:0022625">
    <property type="term" value="C:cytosolic large ribosomal subunit"/>
    <property type="evidence" value="ECO:0007669"/>
    <property type="project" value="TreeGrafter"/>
</dbReference>
<reference evidence="4" key="1">
    <citation type="journal article" date="2020" name="mSystems">
        <title>Genome- and Community-Level Interaction Insights into Carbon Utilization and Element Cycling Functions of Hydrothermarchaeota in Hydrothermal Sediment.</title>
        <authorList>
            <person name="Zhou Z."/>
            <person name="Liu Y."/>
            <person name="Xu W."/>
            <person name="Pan J."/>
            <person name="Luo Z.H."/>
            <person name="Li M."/>
        </authorList>
    </citation>
    <scope>NUCLEOTIDE SEQUENCE [LARGE SCALE GENOMIC DNA]</scope>
    <source>
        <strain evidence="4">HyVt-93</strain>
    </source>
</reference>